<evidence type="ECO:0000313" key="3">
    <source>
        <dbReference type="Proteomes" id="UP001566331"/>
    </source>
</evidence>
<name>A0ABV4HZX0_9GAMM</name>
<keyword evidence="1" id="KW-1133">Transmembrane helix</keyword>
<proteinExistence type="predicted"/>
<dbReference type="RefSeq" id="WP_370565875.1">
    <property type="nucleotide sequence ID" value="NZ_JBFWIB010000033.1"/>
</dbReference>
<comment type="caution">
    <text evidence="2">The sequence shown here is derived from an EMBL/GenBank/DDBJ whole genome shotgun (WGS) entry which is preliminary data.</text>
</comment>
<dbReference type="EMBL" id="JBFWIC010000057">
    <property type="protein sequence ID" value="MEZ0476870.1"/>
    <property type="molecule type" value="Genomic_DNA"/>
</dbReference>
<gene>
    <name evidence="2" type="ORF">AB6713_20030</name>
</gene>
<feature type="transmembrane region" description="Helical" evidence="1">
    <location>
        <begin position="9"/>
        <end position="29"/>
    </location>
</feature>
<accession>A0ABV4HZX0</accession>
<reference evidence="2 3" key="1">
    <citation type="submission" date="2024-07" db="EMBL/GenBank/DDBJ databases">
        <title>Luteimonas salilacus sp. nov., isolated from the shore soil of Salt Lake in Tibet of China.</title>
        <authorList>
            <person name="Zhang X."/>
            <person name="Li A."/>
        </authorList>
    </citation>
    <scope>NUCLEOTIDE SEQUENCE [LARGE SCALE GENOMIC DNA]</scope>
    <source>
        <strain evidence="2 3">B3-2-R+30</strain>
    </source>
</reference>
<keyword evidence="1" id="KW-0812">Transmembrane</keyword>
<evidence type="ECO:0008006" key="4">
    <source>
        <dbReference type="Google" id="ProtNLM"/>
    </source>
</evidence>
<sequence>MSLLQKEHILGAGGGALLGGAAAGGIGFLAGGPPGLVVGVVIGTVAGALFGHRTAESVDSRGDLGHFEQIHTHTRYYVEDFKWRDYAPAYRLGLDSFRSQGGQRFADIEPALGARWLKVRGDSRLSWDQARPAVEHVWREMDKTVREKGRY</sequence>
<keyword evidence="1" id="KW-0472">Membrane</keyword>
<organism evidence="2 3">
    <name type="scientific">Luteimonas salinilitoris</name>
    <dbReference type="NCBI Taxonomy" id="3237697"/>
    <lineage>
        <taxon>Bacteria</taxon>
        <taxon>Pseudomonadati</taxon>
        <taxon>Pseudomonadota</taxon>
        <taxon>Gammaproteobacteria</taxon>
        <taxon>Lysobacterales</taxon>
        <taxon>Lysobacteraceae</taxon>
        <taxon>Luteimonas</taxon>
    </lineage>
</organism>
<evidence type="ECO:0000256" key="1">
    <source>
        <dbReference type="SAM" id="Phobius"/>
    </source>
</evidence>
<protein>
    <recommendedName>
        <fullName evidence="4">Glycine zipper domain-containing protein</fullName>
    </recommendedName>
</protein>
<dbReference type="Proteomes" id="UP001566331">
    <property type="component" value="Unassembled WGS sequence"/>
</dbReference>
<evidence type="ECO:0000313" key="2">
    <source>
        <dbReference type="EMBL" id="MEZ0476870.1"/>
    </source>
</evidence>
<keyword evidence="3" id="KW-1185">Reference proteome</keyword>
<feature type="transmembrane region" description="Helical" evidence="1">
    <location>
        <begin position="35"/>
        <end position="51"/>
    </location>
</feature>